<keyword evidence="1" id="KW-0862">Zinc</keyword>
<reference evidence="5" key="3">
    <citation type="submission" date="2018-08" db="UniProtKB">
        <authorList>
            <consortium name="EnsemblPlants"/>
        </authorList>
    </citation>
    <scope>IDENTIFICATION</scope>
    <source>
        <strain evidence="5">cv. Bd21</strain>
    </source>
</reference>
<proteinExistence type="inferred from homology"/>
<dbReference type="EMBL" id="CM000883">
    <property type="protein sequence ID" value="PNT63358.1"/>
    <property type="molecule type" value="Genomic_DNA"/>
</dbReference>
<dbReference type="InParanoid" id="A0A2K2CMU2"/>
<accession>A0A2K2CMU2</accession>
<dbReference type="STRING" id="15368.A0A2K2CMU2"/>
<evidence type="ECO:0000313" key="4">
    <source>
        <dbReference type="EMBL" id="PNT63358.1"/>
    </source>
</evidence>
<evidence type="ECO:0000256" key="2">
    <source>
        <dbReference type="SAM" id="MobiDB-lite"/>
    </source>
</evidence>
<evidence type="ECO:0000256" key="1">
    <source>
        <dbReference type="RuleBase" id="RU367018"/>
    </source>
</evidence>
<keyword evidence="6" id="KW-1185">Reference proteome</keyword>
<comment type="subcellular location">
    <subcellularLocation>
        <location evidence="1">Nucleus</location>
    </subcellularLocation>
</comment>
<reference evidence="4 5" key="1">
    <citation type="journal article" date="2010" name="Nature">
        <title>Genome sequencing and analysis of the model grass Brachypodium distachyon.</title>
        <authorList>
            <consortium name="International Brachypodium Initiative"/>
        </authorList>
    </citation>
    <scope>NUCLEOTIDE SEQUENCE [LARGE SCALE GENOMIC DNA]</scope>
    <source>
        <strain evidence="4 5">Bd21</strain>
    </source>
</reference>
<keyword evidence="1" id="KW-0479">Metal-binding</keyword>
<dbReference type="InterPro" id="IPR004330">
    <property type="entry name" value="FAR1_DNA_bnd_dom"/>
</dbReference>
<dbReference type="InterPro" id="IPR006564">
    <property type="entry name" value="Znf_PMZ"/>
</dbReference>
<dbReference type="GO" id="GO:0006355">
    <property type="term" value="P:regulation of DNA-templated transcription"/>
    <property type="evidence" value="ECO:0007669"/>
    <property type="project" value="UniProtKB-UniRule"/>
</dbReference>
<feature type="domain" description="Zinc finger PMZ-type" evidence="3">
    <location>
        <begin position="373"/>
        <end position="400"/>
    </location>
</feature>
<protein>
    <recommendedName>
        <fullName evidence="1">Protein FAR1-RELATED SEQUENCE</fullName>
    </recommendedName>
</protein>
<feature type="region of interest" description="Disordered" evidence="2">
    <location>
        <begin position="478"/>
        <end position="547"/>
    </location>
</feature>
<dbReference type="Pfam" id="PF03101">
    <property type="entry name" value="FAR1"/>
    <property type="match status" value="1"/>
</dbReference>
<evidence type="ECO:0000313" key="5">
    <source>
        <dbReference type="EnsemblPlants" id="PNT63358"/>
    </source>
</evidence>
<dbReference type="Gramene" id="PNT63358">
    <property type="protein sequence ID" value="PNT63358"/>
    <property type="gene ID" value="BRADI_4g14635v3"/>
</dbReference>
<dbReference type="AlphaFoldDB" id="A0A2K2CMU2"/>
<name>A0A2K2CMU2_BRADI</name>
<dbReference type="Pfam" id="PF10551">
    <property type="entry name" value="MULE"/>
    <property type="match status" value="1"/>
</dbReference>
<dbReference type="InterPro" id="IPR018289">
    <property type="entry name" value="MULE_transposase_dom"/>
</dbReference>
<dbReference type="GO" id="GO:0005634">
    <property type="term" value="C:nucleus"/>
    <property type="evidence" value="ECO:0007669"/>
    <property type="project" value="UniProtKB-SubCell"/>
</dbReference>
<comment type="function">
    <text evidence="1">Putative transcription activator involved in regulating light control of development.</text>
</comment>
<evidence type="ECO:0000313" key="6">
    <source>
        <dbReference type="Proteomes" id="UP000008810"/>
    </source>
</evidence>
<reference evidence="4" key="2">
    <citation type="submission" date="2017-06" db="EMBL/GenBank/DDBJ databases">
        <title>WGS assembly of Brachypodium distachyon.</title>
        <authorList>
            <consortium name="The International Brachypodium Initiative"/>
            <person name="Lucas S."/>
            <person name="Harmon-Smith M."/>
            <person name="Lail K."/>
            <person name="Tice H."/>
            <person name="Grimwood J."/>
            <person name="Bruce D."/>
            <person name="Barry K."/>
            <person name="Shu S."/>
            <person name="Lindquist E."/>
            <person name="Wang M."/>
            <person name="Pitluck S."/>
            <person name="Vogel J.P."/>
            <person name="Garvin D.F."/>
            <person name="Mockler T.C."/>
            <person name="Schmutz J."/>
            <person name="Rokhsar D."/>
            <person name="Bevan M.W."/>
        </authorList>
    </citation>
    <scope>NUCLEOTIDE SEQUENCE</scope>
    <source>
        <strain evidence="4">Bd21</strain>
    </source>
</reference>
<organism evidence="4">
    <name type="scientific">Brachypodium distachyon</name>
    <name type="common">Purple false brome</name>
    <name type="synonym">Trachynia distachya</name>
    <dbReference type="NCBI Taxonomy" id="15368"/>
    <lineage>
        <taxon>Eukaryota</taxon>
        <taxon>Viridiplantae</taxon>
        <taxon>Streptophyta</taxon>
        <taxon>Embryophyta</taxon>
        <taxon>Tracheophyta</taxon>
        <taxon>Spermatophyta</taxon>
        <taxon>Magnoliopsida</taxon>
        <taxon>Liliopsida</taxon>
        <taxon>Poales</taxon>
        <taxon>Poaceae</taxon>
        <taxon>BOP clade</taxon>
        <taxon>Pooideae</taxon>
        <taxon>Stipodae</taxon>
        <taxon>Brachypodieae</taxon>
        <taxon>Brachypodium</taxon>
    </lineage>
</organism>
<dbReference type="Proteomes" id="UP000008810">
    <property type="component" value="Chromosome 4"/>
</dbReference>
<keyword evidence="1" id="KW-0539">Nucleus</keyword>
<evidence type="ECO:0000259" key="3">
    <source>
        <dbReference type="SMART" id="SM00575"/>
    </source>
</evidence>
<dbReference type="PANTHER" id="PTHR31669">
    <property type="entry name" value="PROTEIN FAR1-RELATED SEQUENCE 10-RELATED"/>
    <property type="match status" value="1"/>
</dbReference>
<dbReference type="InterPro" id="IPR031052">
    <property type="entry name" value="FHY3/FAR1"/>
</dbReference>
<gene>
    <name evidence="4" type="ORF">BRADI_4g14635v3</name>
</gene>
<dbReference type="SMART" id="SM00575">
    <property type="entry name" value="ZnF_PMZ"/>
    <property type="match status" value="1"/>
</dbReference>
<dbReference type="OrthoDB" id="2440185at2759"/>
<dbReference type="GO" id="GO:0008270">
    <property type="term" value="F:zinc ion binding"/>
    <property type="evidence" value="ECO:0007669"/>
    <property type="project" value="UniProtKB-UniRule"/>
</dbReference>
<comment type="similarity">
    <text evidence="1">Belongs to the FHY3/FAR1 family.</text>
</comment>
<keyword evidence="1" id="KW-0863">Zinc-finger</keyword>
<dbReference type="PANTHER" id="PTHR31669:SF217">
    <property type="entry name" value="PROTEIN FAR1-RELATED SEQUENCE"/>
    <property type="match status" value="1"/>
</dbReference>
<sequence length="547" mass="63313">MQAPELLENLIPVIGQHFSTFDEAFEFYNAYAKHTGFGLKRSQRNTYRSYIRCTREGKYKKSVRDGERQRDRASKKIGCKAHMGLKVNGDGCCIIKSIHFEHKPPAVPQPDYIKDLQLSNVKHVNIMSLLTRLSGGRDKLGCHNRDVLNMYIWKAKNARKESADDVQKLFKFFDDMTTQNENFYYDVHVDEDNRLNNIFWANTSCRAAYADFSDYIAFDTTYKSNKYHLPLAVFVGVSNHLLSSIFGVALMGDESVDSFKWVFSTFLKCMHGKQPIYKVTAVLNHPLMPTKFEAAWHELVNKYNLHDVNVMVNLWNERKTWVSAYWKDVFCARMTSTQRSESMNHVLKKGFTKEFAWSRHEFRVLADEAVGIFECECKLWEHTGLFYLHVIAVFEHLRLDEIPRRYILKRYTKNAVTDPVFNRRDYKMMAQDGTSLEYRRTMLFNKAMKTVNKGPAVSDEIPMTNHTEDDTVKEATKMYAHAQPPKVTKTKGSRNKKKDEAPAPAPATASAHPEPELDANENPKGQRRTKNVQQMQKEGFAQLTDMP</sequence>
<dbReference type="EnsemblPlants" id="PNT63358">
    <property type="protein sequence ID" value="PNT63358"/>
    <property type="gene ID" value="BRADI_4g14635v3"/>
</dbReference>